<proteinExistence type="inferred from homology"/>
<organism evidence="11 12">
    <name type="scientific">Candidatus Cytomitobacter primus</name>
    <dbReference type="NCBI Taxonomy" id="2066024"/>
    <lineage>
        <taxon>Bacteria</taxon>
        <taxon>Pseudomonadati</taxon>
        <taxon>Pseudomonadota</taxon>
        <taxon>Alphaproteobacteria</taxon>
        <taxon>Holosporales</taxon>
        <taxon>Holosporaceae</taxon>
        <taxon>Candidatus Cytomitobacter</taxon>
    </lineage>
</organism>
<keyword evidence="7 8" id="KW-0676">Redox-active center</keyword>
<keyword evidence="6" id="KW-1015">Disulfide bond</keyword>
<comment type="similarity">
    <text evidence="1 8">Belongs to the class-II pyridine nucleotide-disulfide oxidoreductase family.</text>
</comment>
<accession>A0A5C0UFE9</accession>
<name>A0A5C0UFE9_9PROT</name>
<dbReference type="GO" id="GO:0005737">
    <property type="term" value="C:cytoplasm"/>
    <property type="evidence" value="ECO:0007669"/>
    <property type="project" value="InterPro"/>
</dbReference>
<evidence type="ECO:0000259" key="10">
    <source>
        <dbReference type="Pfam" id="PF07992"/>
    </source>
</evidence>
<evidence type="ECO:0000256" key="6">
    <source>
        <dbReference type="ARBA" id="ARBA00023157"/>
    </source>
</evidence>
<dbReference type="GO" id="GO:0019430">
    <property type="term" value="P:removal of superoxide radicals"/>
    <property type="evidence" value="ECO:0007669"/>
    <property type="project" value="UniProtKB-UniRule"/>
</dbReference>
<dbReference type="RefSeq" id="WP_148971527.1">
    <property type="nucleotide sequence ID" value="NZ_CP043316.1"/>
</dbReference>
<dbReference type="AlphaFoldDB" id="A0A5C0UFE9"/>
<sequence length="327" mass="35818">MQNQSNNNKSSNENNVNNDIIEFDVGIIGSGPAGLSAALYCVRANLKVAVFEGPQSKGQLMTTTSIENYPGFDEENAHLLMKKMHQQAENAGCSMIKETITNIKPQKQSIYLDSYKNQYKFKSVILATGAKAKYLGLDSEQEYLGYGVSTCATCDGAFFKNMEVAVVGGGNTAVEEALYLSHIASTVHVIHRRDTFRAEQIMQDQMKRIPNIKLHLNSTLHEIHGTIKPKLVSEISIFNKLSQSITKLKVDGVFIAIGHLPQTELVRDILELDSEGYVIANGVHTSVPGLFVAGDVVDKVYRQAITSAGQGCMAGIDAIKYIQENNN</sequence>
<evidence type="ECO:0000256" key="3">
    <source>
        <dbReference type="ARBA" id="ARBA00022630"/>
    </source>
</evidence>
<dbReference type="OrthoDB" id="9806179at2"/>
<dbReference type="InterPro" id="IPR023753">
    <property type="entry name" value="FAD/NAD-binding_dom"/>
</dbReference>
<evidence type="ECO:0000256" key="7">
    <source>
        <dbReference type="ARBA" id="ARBA00023284"/>
    </source>
</evidence>
<evidence type="ECO:0000256" key="9">
    <source>
        <dbReference type="RuleBase" id="RU003881"/>
    </source>
</evidence>
<dbReference type="Gene3D" id="3.50.50.60">
    <property type="entry name" value="FAD/NAD(P)-binding domain"/>
    <property type="match status" value="2"/>
</dbReference>
<evidence type="ECO:0000256" key="4">
    <source>
        <dbReference type="ARBA" id="ARBA00022827"/>
    </source>
</evidence>
<feature type="domain" description="FAD/NAD(P)-binding" evidence="10">
    <location>
        <begin position="23"/>
        <end position="311"/>
    </location>
</feature>
<keyword evidence="4 8" id="KW-0274">FAD</keyword>
<evidence type="ECO:0000256" key="8">
    <source>
        <dbReference type="RuleBase" id="RU003880"/>
    </source>
</evidence>
<keyword evidence="9" id="KW-0521">NADP</keyword>
<dbReference type="Proteomes" id="UP000325004">
    <property type="component" value="Chromosome"/>
</dbReference>
<evidence type="ECO:0000256" key="2">
    <source>
        <dbReference type="ARBA" id="ARBA00018719"/>
    </source>
</evidence>
<keyword evidence="12" id="KW-1185">Reference proteome</keyword>
<dbReference type="PRINTS" id="PR00469">
    <property type="entry name" value="PNDRDTASEII"/>
</dbReference>
<keyword evidence="3 8" id="KW-0285">Flavoprotein</keyword>
<dbReference type="NCBIfam" id="TIGR01292">
    <property type="entry name" value="TRX_reduct"/>
    <property type="match status" value="1"/>
</dbReference>
<evidence type="ECO:0000313" key="12">
    <source>
        <dbReference type="Proteomes" id="UP000325004"/>
    </source>
</evidence>
<evidence type="ECO:0000256" key="1">
    <source>
        <dbReference type="ARBA" id="ARBA00009333"/>
    </source>
</evidence>
<keyword evidence="5 8" id="KW-0560">Oxidoreductase</keyword>
<dbReference type="InterPro" id="IPR008255">
    <property type="entry name" value="Pyr_nucl-diS_OxRdtase_2_AS"/>
</dbReference>
<dbReference type="PANTHER" id="PTHR48105">
    <property type="entry name" value="THIOREDOXIN REDUCTASE 1-RELATED-RELATED"/>
    <property type="match status" value="1"/>
</dbReference>
<protein>
    <recommendedName>
        <fullName evidence="2 8">Thioredoxin reductase</fullName>
        <ecNumber evidence="8">1.8.1.9</ecNumber>
    </recommendedName>
</protein>
<dbReference type="EC" id="1.8.1.9" evidence="8"/>
<dbReference type="PRINTS" id="PR00368">
    <property type="entry name" value="FADPNR"/>
</dbReference>
<dbReference type="PROSITE" id="PS00573">
    <property type="entry name" value="PYRIDINE_REDOX_2"/>
    <property type="match status" value="1"/>
</dbReference>
<dbReference type="SUPFAM" id="SSF51905">
    <property type="entry name" value="FAD/NAD(P)-binding domain"/>
    <property type="match status" value="1"/>
</dbReference>
<comment type="catalytic activity">
    <reaction evidence="8">
        <text>[thioredoxin]-dithiol + NADP(+) = [thioredoxin]-disulfide + NADPH + H(+)</text>
        <dbReference type="Rhea" id="RHEA:20345"/>
        <dbReference type="Rhea" id="RHEA-COMP:10698"/>
        <dbReference type="Rhea" id="RHEA-COMP:10700"/>
        <dbReference type="ChEBI" id="CHEBI:15378"/>
        <dbReference type="ChEBI" id="CHEBI:29950"/>
        <dbReference type="ChEBI" id="CHEBI:50058"/>
        <dbReference type="ChEBI" id="CHEBI:57783"/>
        <dbReference type="ChEBI" id="CHEBI:58349"/>
        <dbReference type="EC" id="1.8.1.9"/>
    </reaction>
</comment>
<dbReference type="InterPro" id="IPR050097">
    <property type="entry name" value="Ferredoxin-NADP_redctase_2"/>
</dbReference>
<dbReference type="Pfam" id="PF07992">
    <property type="entry name" value="Pyr_redox_2"/>
    <property type="match status" value="1"/>
</dbReference>
<dbReference type="EMBL" id="CP043316">
    <property type="protein sequence ID" value="QEK38411.1"/>
    <property type="molecule type" value="Genomic_DNA"/>
</dbReference>
<dbReference type="KEGG" id="cpri:FZC34_00550"/>
<dbReference type="GO" id="GO:0004791">
    <property type="term" value="F:thioredoxin-disulfide reductase (NADPH) activity"/>
    <property type="evidence" value="ECO:0007669"/>
    <property type="project" value="UniProtKB-UniRule"/>
</dbReference>
<reference evidence="11 12" key="1">
    <citation type="submission" date="2019-08" db="EMBL/GenBank/DDBJ databases">
        <title>Highly reduced genomes of protist endosymbionts show evolutionary convergence.</title>
        <authorList>
            <person name="George E."/>
            <person name="Husnik F."/>
            <person name="Tashyreva D."/>
            <person name="Prokopchuk G."/>
            <person name="Horak A."/>
            <person name="Kwong W.K."/>
            <person name="Lukes J."/>
            <person name="Keeling P.J."/>
        </authorList>
    </citation>
    <scope>NUCLEOTIDE SEQUENCE [LARGE SCALE GENOMIC DNA]</scope>
    <source>
        <strain evidence="11">1604LC</strain>
    </source>
</reference>
<dbReference type="InterPro" id="IPR036188">
    <property type="entry name" value="FAD/NAD-bd_sf"/>
</dbReference>
<comment type="subunit">
    <text evidence="8">Homodimer.</text>
</comment>
<comment type="cofactor">
    <cofactor evidence="9">
        <name>FAD</name>
        <dbReference type="ChEBI" id="CHEBI:57692"/>
    </cofactor>
    <text evidence="9">Binds 1 FAD per subunit.</text>
</comment>
<dbReference type="InterPro" id="IPR005982">
    <property type="entry name" value="Thioredox_Rdtase"/>
</dbReference>
<evidence type="ECO:0000256" key="5">
    <source>
        <dbReference type="ARBA" id="ARBA00023002"/>
    </source>
</evidence>
<evidence type="ECO:0000313" key="11">
    <source>
        <dbReference type="EMBL" id="QEK38411.1"/>
    </source>
</evidence>
<gene>
    <name evidence="11" type="primary">trxB</name>
    <name evidence="11" type="ORF">FZC34_00550</name>
</gene>